<evidence type="ECO:0000313" key="2">
    <source>
        <dbReference type="EMBL" id="GJD47999.1"/>
    </source>
</evidence>
<keyword evidence="1" id="KW-0175">Coiled coil</keyword>
<evidence type="ECO:0008006" key="4">
    <source>
        <dbReference type="Google" id="ProtNLM"/>
    </source>
</evidence>
<sequence length="176" mass="18343">MSSRIDHATVLTLLRRATEKVRASNARAAQAEARAAHLGREVGTVLARVEAALHGAAGERGEARRAAAEAEARVGAAEALLASERARARRLEERLGEVMGAAAEAREAQARAEARLEALEARLARARDALRDEAALEDVAHDAVAREAAGRDDDARGDAALPAADALVGSPSAALH</sequence>
<evidence type="ECO:0000256" key="1">
    <source>
        <dbReference type="SAM" id="Coils"/>
    </source>
</evidence>
<accession>A0ABQ4QRY3</accession>
<reference evidence="2" key="1">
    <citation type="journal article" date="2021" name="Front. Microbiol.">
        <title>Comprehensive Comparative Genomics and Phenotyping of Methylobacterium Species.</title>
        <authorList>
            <person name="Alessa O."/>
            <person name="Ogura Y."/>
            <person name="Fujitani Y."/>
            <person name="Takami H."/>
            <person name="Hayashi T."/>
            <person name="Sahin N."/>
            <person name="Tani A."/>
        </authorList>
    </citation>
    <scope>NUCLEOTIDE SEQUENCE</scope>
    <source>
        <strain evidence="2">KCTC 52305</strain>
    </source>
</reference>
<dbReference type="EMBL" id="BPQH01000002">
    <property type="protein sequence ID" value="GJD47999.1"/>
    <property type="molecule type" value="Genomic_DNA"/>
</dbReference>
<dbReference type="RefSeq" id="WP_238312826.1">
    <property type="nucleotide sequence ID" value="NZ_BPQH01000002.1"/>
</dbReference>
<evidence type="ECO:0000313" key="3">
    <source>
        <dbReference type="Proteomes" id="UP001055167"/>
    </source>
</evidence>
<protein>
    <recommendedName>
        <fullName evidence="4">Mucin-associated surface protein</fullName>
    </recommendedName>
</protein>
<feature type="coiled-coil region" evidence="1">
    <location>
        <begin position="67"/>
        <end position="136"/>
    </location>
</feature>
<reference evidence="2" key="2">
    <citation type="submission" date="2021-08" db="EMBL/GenBank/DDBJ databases">
        <authorList>
            <person name="Tani A."/>
            <person name="Ola A."/>
            <person name="Ogura Y."/>
            <person name="Katsura K."/>
            <person name="Hayashi T."/>
        </authorList>
    </citation>
    <scope>NUCLEOTIDE SEQUENCE</scope>
    <source>
        <strain evidence="2">KCTC 52305</strain>
    </source>
</reference>
<proteinExistence type="predicted"/>
<comment type="caution">
    <text evidence="2">The sequence shown here is derived from an EMBL/GenBank/DDBJ whole genome shotgun (WGS) entry which is preliminary data.</text>
</comment>
<organism evidence="2 3">
    <name type="scientific">Methylobacterium crusticola</name>
    <dbReference type="NCBI Taxonomy" id="1697972"/>
    <lineage>
        <taxon>Bacteria</taxon>
        <taxon>Pseudomonadati</taxon>
        <taxon>Pseudomonadota</taxon>
        <taxon>Alphaproteobacteria</taxon>
        <taxon>Hyphomicrobiales</taxon>
        <taxon>Methylobacteriaceae</taxon>
        <taxon>Methylobacterium</taxon>
    </lineage>
</organism>
<name>A0ABQ4QRY3_9HYPH</name>
<dbReference type="Proteomes" id="UP001055167">
    <property type="component" value="Unassembled WGS sequence"/>
</dbReference>
<gene>
    <name evidence="2" type="ORF">OPKNFCMD_0713</name>
</gene>
<keyword evidence="3" id="KW-1185">Reference proteome</keyword>